<proteinExistence type="predicted"/>
<evidence type="ECO:0008006" key="3">
    <source>
        <dbReference type="Google" id="ProtNLM"/>
    </source>
</evidence>
<organism evidence="1 2">
    <name type="scientific">Mycena indigotica</name>
    <dbReference type="NCBI Taxonomy" id="2126181"/>
    <lineage>
        <taxon>Eukaryota</taxon>
        <taxon>Fungi</taxon>
        <taxon>Dikarya</taxon>
        <taxon>Basidiomycota</taxon>
        <taxon>Agaricomycotina</taxon>
        <taxon>Agaricomycetes</taxon>
        <taxon>Agaricomycetidae</taxon>
        <taxon>Agaricales</taxon>
        <taxon>Marasmiineae</taxon>
        <taxon>Mycenaceae</taxon>
        <taxon>Mycena</taxon>
    </lineage>
</organism>
<evidence type="ECO:0000313" key="1">
    <source>
        <dbReference type="EMBL" id="KAF7312352.1"/>
    </source>
</evidence>
<dbReference type="Proteomes" id="UP000636479">
    <property type="component" value="Unassembled WGS sequence"/>
</dbReference>
<dbReference type="InterPro" id="IPR036770">
    <property type="entry name" value="Ankyrin_rpt-contain_sf"/>
</dbReference>
<evidence type="ECO:0000313" key="2">
    <source>
        <dbReference type="Proteomes" id="UP000636479"/>
    </source>
</evidence>
<accession>A0A8H6T8L3</accession>
<protein>
    <recommendedName>
        <fullName evidence="3">Ankyrin</fullName>
    </recommendedName>
</protein>
<gene>
    <name evidence="1" type="ORF">MIND_00248300</name>
</gene>
<dbReference type="RefSeq" id="XP_037224460.1">
    <property type="nucleotide sequence ID" value="XM_037359365.1"/>
</dbReference>
<dbReference type="OrthoDB" id="539213at2759"/>
<keyword evidence="2" id="KW-1185">Reference proteome</keyword>
<dbReference type="AlphaFoldDB" id="A0A8H6T8L3"/>
<sequence length="247" mass="28030">MTGLLDLPVELLYEVQLHALSPSLPQVNRHLHIVFSSSPPSFKTQYILRHVSDCTCLLVTIALRFPICSEHVLDIVLPSQTPSKDNRPELPRRLFRNLAPRELPYSEDDPPLPLLRFLFTDPRVPAPDANSHLGYALARAVHAEFIPLIRLLLARGASPRNKSGLAVMIAIRKKKLALVKLLVEREETDELGRPQRNAKKRKMGDRVEITPEMLKTAVKAKARDITEYFMQEKGCIPDIQTLNLLMR</sequence>
<reference evidence="1" key="1">
    <citation type="submission" date="2020-05" db="EMBL/GenBank/DDBJ databases">
        <title>Mycena genomes resolve the evolution of fungal bioluminescence.</title>
        <authorList>
            <person name="Tsai I.J."/>
        </authorList>
    </citation>
    <scope>NUCLEOTIDE SEQUENCE</scope>
    <source>
        <strain evidence="1">171206Taipei</strain>
    </source>
</reference>
<comment type="caution">
    <text evidence="1">The sequence shown here is derived from an EMBL/GenBank/DDBJ whole genome shotgun (WGS) entry which is preliminary data.</text>
</comment>
<dbReference type="Gene3D" id="1.25.40.20">
    <property type="entry name" value="Ankyrin repeat-containing domain"/>
    <property type="match status" value="1"/>
</dbReference>
<dbReference type="EMBL" id="JACAZF010000002">
    <property type="protein sequence ID" value="KAF7312352.1"/>
    <property type="molecule type" value="Genomic_DNA"/>
</dbReference>
<dbReference type="GeneID" id="59341881"/>
<name>A0A8H6T8L3_9AGAR</name>